<gene>
    <name evidence="2" type="ORF">K7C98_11160</name>
</gene>
<organism evidence="2 3">
    <name type="scientific">Nannocystis pusilla</name>
    <dbReference type="NCBI Taxonomy" id="889268"/>
    <lineage>
        <taxon>Bacteria</taxon>
        <taxon>Pseudomonadati</taxon>
        <taxon>Myxococcota</taxon>
        <taxon>Polyangia</taxon>
        <taxon>Nannocystales</taxon>
        <taxon>Nannocystaceae</taxon>
        <taxon>Nannocystis</taxon>
    </lineage>
</organism>
<evidence type="ECO:0000256" key="1">
    <source>
        <dbReference type="SAM" id="MobiDB-lite"/>
    </source>
</evidence>
<comment type="caution">
    <text evidence="2">The sequence shown here is derived from an EMBL/GenBank/DDBJ whole genome shotgun (WGS) entry which is preliminary data.</text>
</comment>
<dbReference type="RefSeq" id="WP_224191578.1">
    <property type="nucleotide sequence ID" value="NZ_JAIRAU010000008.1"/>
</dbReference>
<protein>
    <submittedName>
        <fullName evidence="2">Uncharacterized protein</fullName>
    </submittedName>
</protein>
<reference evidence="2" key="1">
    <citation type="submission" date="2021-08" db="EMBL/GenBank/DDBJ databases">
        <authorList>
            <person name="Stevens D.C."/>
        </authorList>
    </citation>
    <scope>NUCLEOTIDE SEQUENCE</scope>
    <source>
        <strain evidence="2">DSM 53165</strain>
    </source>
</reference>
<proteinExistence type="predicted"/>
<evidence type="ECO:0000313" key="2">
    <source>
        <dbReference type="EMBL" id="MBZ5709814.1"/>
    </source>
</evidence>
<evidence type="ECO:0000313" key="3">
    <source>
        <dbReference type="Proteomes" id="UP001139031"/>
    </source>
</evidence>
<name>A0ABS7TNK8_9BACT</name>
<dbReference type="EMBL" id="JAIRAU010000008">
    <property type="protein sequence ID" value="MBZ5709814.1"/>
    <property type="molecule type" value="Genomic_DNA"/>
</dbReference>
<dbReference type="Proteomes" id="UP001139031">
    <property type="component" value="Unassembled WGS sequence"/>
</dbReference>
<accession>A0ABS7TNK8</accession>
<keyword evidence="3" id="KW-1185">Reference proteome</keyword>
<feature type="region of interest" description="Disordered" evidence="1">
    <location>
        <begin position="1"/>
        <end position="26"/>
    </location>
</feature>
<sequence>MSLGDRAKDWAKQQTDQLRSDPKGWAKAQGQRLKEIVDVAPFSDAALERELTSLRERTARLGELTADERQKLADELLALHQRLTPGGALISGAKIGLAASVLPVVGMITGPVIGSAYGVYRSQRLGEAREEVQAMLRKLARG</sequence>
<feature type="compositionally biased region" description="Basic and acidic residues" evidence="1">
    <location>
        <begin position="1"/>
        <end position="11"/>
    </location>
</feature>